<accession>A0A9Q0CZI7</accession>
<feature type="transmembrane region" description="Helical" evidence="9">
    <location>
        <begin position="6"/>
        <end position="26"/>
    </location>
</feature>
<evidence type="ECO:0000256" key="4">
    <source>
        <dbReference type="ARBA" id="ARBA00022989"/>
    </source>
</evidence>
<reference evidence="10" key="1">
    <citation type="journal article" date="2022" name="Cell">
        <title>Repeat-based holocentromeres influence genome architecture and karyotype evolution.</title>
        <authorList>
            <person name="Hofstatter P.G."/>
            <person name="Thangavel G."/>
            <person name="Lux T."/>
            <person name="Neumann P."/>
            <person name="Vondrak T."/>
            <person name="Novak P."/>
            <person name="Zhang M."/>
            <person name="Costa L."/>
            <person name="Castellani M."/>
            <person name="Scott A."/>
            <person name="Toegelov H."/>
            <person name="Fuchs J."/>
            <person name="Mata-Sucre Y."/>
            <person name="Dias Y."/>
            <person name="Vanzela A.L.L."/>
            <person name="Huettel B."/>
            <person name="Almeida C.C.S."/>
            <person name="Simkova H."/>
            <person name="Souza G."/>
            <person name="Pedrosa-Harand A."/>
            <person name="Macas J."/>
            <person name="Mayer K.F.X."/>
            <person name="Houben A."/>
            <person name="Marques A."/>
        </authorList>
    </citation>
    <scope>NUCLEOTIDE SEQUENCE</scope>
    <source>
        <strain evidence="10">RhyBre1mFocal</strain>
    </source>
</reference>
<evidence type="ECO:0000256" key="9">
    <source>
        <dbReference type="SAM" id="Phobius"/>
    </source>
</evidence>
<dbReference type="PANTHER" id="PTHR31651:SF3">
    <property type="entry name" value="PROTEIN PIN-LIKES 7"/>
    <property type="match status" value="1"/>
</dbReference>
<dbReference type="Pfam" id="PF03547">
    <property type="entry name" value="Mem_trans"/>
    <property type="match status" value="1"/>
</dbReference>
<feature type="transmembrane region" description="Helical" evidence="9">
    <location>
        <begin position="106"/>
        <end position="127"/>
    </location>
</feature>
<feature type="transmembrane region" description="Helical" evidence="9">
    <location>
        <begin position="72"/>
        <end position="94"/>
    </location>
</feature>
<dbReference type="GO" id="GO:0005789">
    <property type="term" value="C:endoplasmic reticulum membrane"/>
    <property type="evidence" value="ECO:0007669"/>
    <property type="project" value="UniProtKB-SubCell"/>
</dbReference>
<feature type="transmembrane region" description="Helical" evidence="9">
    <location>
        <begin position="147"/>
        <end position="168"/>
    </location>
</feature>
<keyword evidence="2" id="KW-0813">Transport</keyword>
<proteinExistence type="inferred from homology"/>
<evidence type="ECO:0000256" key="7">
    <source>
        <dbReference type="ARBA" id="ARBA00025100"/>
    </source>
</evidence>
<keyword evidence="4 9" id="KW-1133">Transmembrane helix</keyword>
<dbReference type="GO" id="GO:0009734">
    <property type="term" value="P:auxin-activated signaling pathway"/>
    <property type="evidence" value="ECO:0007669"/>
    <property type="project" value="UniProtKB-KW"/>
</dbReference>
<evidence type="ECO:0000256" key="3">
    <source>
        <dbReference type="ARBA" id="ARBA00022692"/>
    </source>
</evidence>
<feature type="transmembrane region" description="Helical" evidence="9">
    <location>
        <begin position="292"/>
        <end position="310"/>
    </location>
</feature>
<protein>
    <submittedName>
        <fullName evidence="10">Uncharacterized protein</fullName>
    </submittedName>
</protein>
<feature type="transmembrane region" description="Helical" evidence="9">
    <location>
        <begin position="389"/>
        <end position="413"/>
    </location>
</feature>
<dbReference type="AlphaFoldDB" id="A0A9Q0CZI7"/>
<name>A0A9Q0CZI7_9POAL</name>
<keyword evidence="5 9" id="KW-0472">Membrane</keyword>
<dbReference type="Proteomes" id="UP001151287">
    <property type="component" value="Unassembled WGS sequence"/>
</dbReference>
<evidence type="ECO:0000256" key="1">
    <source>
        <dbReference type="ARBA" id="ARBA00004477"/>
    </source>
</evidence>
<keyword evidence="6" id="KW-0927">Auxin signaling pathway</keyword>
<organism evidence="10 11">
    <name type="scientific">Rhynchospora breviuscula</name>
    <dbReference type="NCBI Taxonomy" id="2022672"/>
    <lineage>
        <taxon>Eukaryota</taxon>
        <taxon>Viridiplantae</taxon>
        <taxon>Streptophyta</taxon>
        <taxon>Embryophyta</taxon>
        <taxon>Tracheophyta</taxon>
        <taxon>Spermatophyta</taxon>
        <taxon>Magnoliopsida</taxon>
        <taxon>Liliopsida</taxon>
        <taxon>Poales</taxon>
        <taxon>Cyperaceae</taxon>
        <taxon>Cyperoideae</taxon>
        <taxon>Rhynchosporeae</taxon>
        <taxon>Rhynchospora</taxon>
    </lineage>
</organism>
<dbReference type="OrthoDB" id="191139at2759"/>
<keyword evidence="11" id="KW-1185">Reference proteome</keyword>
<sequence length="414" mass="45022">MEFWSLFMVASMPVLQVLIICLLGSFLASSRINVLTTEALTNMNKIVFAVFAPALGFAAIVKSVTFKDLISWWFMTVNLGIIVFVGAFLGWIAVKILKPRSHIKGLIVATCATGNFGYLPLMVVPALCNEKGNPFGDSSTCYTNGLAYVSFSTAIGGIFIWTFSYHLMRKSSMSFETTRLDGSLSDKIVENLDKNEDGSCIEESLLLPSSSFKNDMSVPLTLRSKGAAEMSELSRRFQGIAKETIDHLKEVLLTPPMVSLMLGLVIGTIPWLKLLLVGDTAILRTIQDSIVLLGNAAIPSVTLILGANLTQGLRKIEVKLSAILAIVLIRYLFLPIIGIGTVLAAAKLGLVPQSPLFQYVTLILFAVPPGLSLGTMAQLFGVAQEECSVILLWSYVVAAFAFTVWSTVFMWILT</sequence>
<dbReference type="EMBL" id="JAMQYH010000001">
    <property type="protein sequence ID" value="KAJ1703045.1"/>
    <property type="molecule type" value="Genomic_DNA"/>
</dbReference>
<evidence type="ECO:0000313" key="10">
    <source>
        <dbReference type="EMBL" id="KAJ1703045.1"/>
    </source>
</evidence>
<evidence type="ECO:0000256" key="6">
    <source>
        <dbReference type="ARBA" id="ARBA00023294"/>
    </source>
</evidence>
<feature type="transmembrane region" description="Helical" evidence="9">
    <location>
        <begin position="46"/>
        <end position="66"/>
    </location>
</feature>
<evidence type="ECO:0000256" key="2">
    <source>
        <dbReference type="ARBA" id="ARBA00022448"/>
    </source>
</evidence>
<gene>
    <name evidence="10" type="ORF">LUZ63_002824</name>
</gene>
<comment type="similarity">
    <text evidence="8">Belongs to the auxin efflux carrier (TC 2.A.69.2) family.</text>
</comment>
<evidence type="ECO:0000313" key="11">
    <source>
        <dbReference type="Proteomes" id="UP001151287"/>
    </source>
</evidence>
<comment type="function">
    <text evidence="7">Involved in cellular auxin homeostasis by regulating auxin metabolism. Regulates intracellular auxin accumulation at the endoplasmic reticulum and thus auxin availability for nuclear auxin signaling.</text>
</comment>
<dbReference type="PANTHER" id="PTHR31651">
    <property type="match status" value="1"/>
</dbReference>
<dbReference type="GO" id="GO:0080162">
    <property type="term" value="P:endoplasmic reticulum to cytosol auxin transport"/>
    <property type="evidence" value="ECO:0007669"/>
    <property type="project" value="InterPro"/>
</dbReference>
<keyword evidence="3 9" id="KW-0812">Transmembrane</keyword>
<comment type="caution">
    <text evidence="10">The sequence shown here is derived from an EMBL/GenBank/DDBJ whole genome shotgun (WGS) entry which is preliminary data.</text>
</comment>
<comment type="subcellular location">
    <subcellularLocation>
        <location evidence="1">Endoplasmic reticulum membrane</location>
        <topology evidence="1">Multi-pass membrane protein</topology>
    </subcellularLocation>
</comment>
<evidence type="ECO:0000256" key="5">
    <source>
        <dbReference type="ARBA" id="ARBA00023136"/>
    </source>
</evidence>
<feature type="transmembrane region" description="Helical" evidence="9">
    <location>
        <begin position="356"/>
        <end position="377"/>
    </location>
</feature>
<evidence type="ECO:0000256" key="8">
    <source>
        <dbReference type="ARBA" id="ARBA00025752"/>
    </source>
</evidence>
<dbReference type="InterPro" id="IPR004776">
    <property type="entry name" value="Mem_transp_PIN-like"/>
</dbReference>
<feature type="transmembrane region" description="Helical" evidence="9">
    <location>
        <begin position="251"/>
        <end position="272"/>
    </location>
</feature>
<dbReference type="InterPro" id="IPR045033">
    <property type="entry name" value="PILS1/3/4/5/7"/>
</dbReference>
<feature type="transmembrane region" description="Helical" evidence="9">
    <location>
        <begin position="322"/>
        <end position="344"/>
    </location>
</feature>